<dbReference type="EMBL" id="JAMKPW020000043">
    <property type="protein sequence ID" value="KAK8194291.1"/>
    <property type="molecule type" value="Genomic_DNA"/>
</dbReference>
<reference evidence="1" key="1">
    <citation type="submission" date="2024-02" db="EMBL/GenBank/DDBJ databases">
        <title>Metagenome Assembled Genome of Zalaria obscura JY119.</title>
        <authorList>
            <person name="Vighnesh L."/>
            <person name="Jagadeeshwari U."/>
            <person name="Venkata Ramana C."/>
            <person name="Sasikala C."/>
        </authorList>
    </citation>
    <scope>NUCLEOTIDE SEQUENCE</scope>
    <source>
        <strain evidence="1">JY119</strain>
    </source>
</reference>
<dbReference type="Proteomes" id="UP001320706">
    <property type="component" value="Unassembled WGS sequence"/>
</dbReference>
<evidence type="ECO:0000313" key="1">
    <source>
        <dbReference type="EMBL" id="KAK8194291.1"/>
    </source>
</evidence>
<sequence>METDRGTEHQQAAMSMSDQDEHALSPVSSNDTAVPADQNENADAEIATDESLHDQEDHPPSLILDLGTGSGIWAMQVADQYPSAEVIGTDISPVQPKWVPPNLQYEVDDLEQEWLFRDDCFDLIHVRFMFLSIKDWPGMLRQAMRVLKPGGYIELSELDLRPVKVQDGSPEPATITQWFKLQGGAINHRGFDMQIAHKFKGLLEQAGFEAVVEEVRDVPWGTWPSDKRLKSIGFWHVEQLKQGLQGIAMATLTRSGWSVAEVEVFLASLRREMSDPQYHILDHAYIVYGRKPLS</sequence>
<accession>A0ACC3S3C1</accession>
<comment type="caution">
    <text evidence="1">The sequence shown here is derived from an EMBL/GenBank/DDBJ whole genome shotgun (WGS) entry which is preliminary data.</text>
</comment>
<keyword evidence="2" id="KW-1185">Reference proteome</keyword>
<protein>
    <submittedName>
        <fullName evidence="1">Uncharacterized protein</fullName>
    </submittedName>
</protein>
<gene>
    <name evidence="1" type="ORF">M8818_007479</name>
</gene>
<proteinExistence type="predicted"/>
<organism evidence="1 2">
    <name type="scientific">Zalaria obscura</name>
    <dbReference type="NCBI Taxonomy" id="2024903"/>
    <lineage>
        <taxon>Eukaryota</taxon>
        <taxon>Fungi</taxon>
        <taxon>Dikarya</taxon>
        <taxon>Ascomycota</taxon>
        <taxon>Pezizomycotina</taxon>
        <taxon>Dothideomycetes</taxon>
        <taxon>Dothideomycetidae</taxon>
        <taxon>Dothideales</taxon>
        <taxon>Zalariaceae</taxon>
        <taxon>Zalaria</taxon>
    </lineage>
</organism>
<evidence type="ECO:0000313" key="2">
    <source>
        <dbReference type="Proteomes" id="UP001320706"/>
    </source>
</evidence>
<name>A0ACC3S3C1_9PEZI</name>